<dbReference type="EMBL" id="JAGSPA010000003">
    <property type="protein sequence ID" value="MBV7257474.1"/>
    <property type="molecule type" value="Genomic_DNA"/>
</dbReference>
<evidence type="ECO:0000256" key="2">
    <source>
        <dbReference type="ARBA" id="ARBA00022694"/>
    </source>
</evidence>
<evidence type="ECO:0000256" key="5">
    <source>
        <dbReference type="ARBA" id="ARBA00048539"/>
    </source>
</evidence>
<sequence>MGMLALAQRDIPGRFLVISVDHDLRAESAADAAHVAAICADIAVPCHIHKLVWPSGKPAANVQAEARAARYAAMRTLCETRNIPHLVTAHHADDQAETVLMRLARGSGLSGLSGIRASRRLGGDVTLSRPCLHMPRTALIAAAWDAGFSPREDPSNSDERYERTRFRAFLAREAAFDPARLAQVAAHLAQSDDALEWVTDLAFESRVRTRAGTDAGAGLAMDPHGLPAELRRRLMLRAFAAMAAPEPRAADLGRFMDTLESGGKATLSGLYGSGGAEWTLLRE</sequence>
<dbReference type="Proteomes" id="UP000722336">
    <property type="component" value="Unassembled WGS sequence"/>
</dbReference>
<comment type="caution">
    <text evidence="8">The sequence shown here is derived from an EMBL/GenBank/DDBJ whole genome shotgun (WGS) entry which is preliminary data.</text>
</comment>
<comment type="function">
    <text evidence="6">Ligates lysine onto the cytidine present at position 34 of the AUA codon-specific tRNA(Ile) that contains the anticodon CAU, in an ATP-dependent manner. Cytidine is converted to lysidine, thus changing the amino acid specificity of the tRNA from methionine to isoleucine.</text>
</comment>
<dbReference type="PANTHER" id="PTHR43033">
    <property type="entry name" value="TRNA(ILE)-LYSIDINE SYNTHASE-RELATED"/>
    <property type="match status" value="1"/>
</dbReference>
<comment type="subcellular location">
    <subcellularLocation>
        <location evidence="6">Cytoplasm</location>
    </subcellularLocation>
</comment>
<dbReference type="GO" id="GO:0032267">
    <property type="term" value="F:tRNA(Ile)-lysidine synthase activity"/>
    <property type="evidence" value="ECO:0007669"/>
    <property type="project" value="UniProtKB-EC"/>
</dbReference>
<reference evidence="8 9" key="1">
    <citation type="submission" date="2021-04" db="EMBL/GenBank/DDBJ databases">
        <authorList>
            <person name="Pira H."/>
            <person name="Risdian C."/>
            <person name="Wink J."/>
        </authorList>
    </citation>
    <scope>NUCLEOTIDE SEQUENCE [LARGE SCALE GENOMIC DNA]</scope>
    <source>
        <strain evidence="8 9">WHA3</strain>
    </source>
</reference>
<evidence type="ECO:0000256" key="6">
    <source>
        <dbReference type="HAMAP-Rule" id="MF_01161"/>
    </source>
</evidence>
<dbReference type="PANTHER" id="PTHR43033:SF1">
    <property type="entry name" value="TRNA(ILE)-LYSIDINE SYNTHASE-RELATED"/>
    <property type="match status" value="1"/>
</dbReference>
<evidence type="ECO:0000256" key="4">
    <source>
        <dbReference type="ARBA" id="ARBA00022840"/>
    </source>
</evidence>
<name>A0ABS6SGD6_9SPHN</name>
<dbReference type="CDD" id="cd01992">
    <property type="entry name" value="TilS_N"/>
    <property type="match status" value="1"/>
</dbReference>
<dbReference type="EC" id="6.3.4.19" evidence="6"/>
<evidence type="ECO:0000313" key="8">
    <source>
        <dbReference type="EMBL" id="MBV7257474.1"/>
    </source>
</evidence>
<proteinExistence type="inferred from homology"/>
<evidence type="ECO:0000256" key="1">
    <source>
        <dbReference type="ARBA" id="ARBA00022598"/>
    </source>
</evidence>
<comment type="caution">
    <text evidence="6">Lacks conserved residue(s) required for the propagation of feature annotation.</text>
</comment>
<dbReference type="InterPro" id="IPR012795">
    <property type="entry name" value="tRNA_Ile_lys_synt_N"/>
</dbReference>
<dbReference type="NCBIfam" id="TIGR02432">
    <property type="entry name" value="lysidine_TilS_N"/>
    <property type="match status" value="1"/>
</dbReference>
<keyword evidence="4" id="KW-0067">ATP-binding</keyword>
<keyword evidence="3" id="KW-0547">Nucleotide-binding</keyword>
<gene>
    <name evidence="6 8" type="primary">tilS</name>
    <name evidence="8" type="ORF">KCG44_11820</name>
</gene>
<keyword evidence="2 6" id="KW-0819">tRNA processing</keyword>
<keyword evidence="9" id="KW-1185">Reference proteome</keyword>
<keyword evidence="6" id="KW-0963">Cytoplasm</keyword>
<feature type="domain" description="tRNA(Ile)-lysidine/2-thiocytidine synthase N-terminal" evidence="7">
    <location>
        <begin position="8"/>
        <end position="168"/>
    </location>
</feature>
<keyword evidence="1 6" id="KW-0436">Ligase</keyword>
<comment type="similarity">
    <text evidence="6">Belongs to the tRNA(Ile)-lysidine synthase family.</text>
</comment>
<evidence type="ECO:0000259" key="7">
    <source>
        <dbReference type="Pfam" id="PF01171"/>
    </source>
</evidence>
<dbReference type="HAMAP" id="MF_01161">
    <property type="entry name" value="tRNA_Ile_lys_synt"/>
    <property type="match status" value="1"/>
</dbReference>
<dbReference type="InterPro" id="IPR011063">
    <property type="entry name" value="TilS/TtcA_N"/>
</dbReference>
<organism evidence="8 9">
    <name type="scientific">Pacificimonas pallii</name>
    <dbReference type="NCBI Taxonomy" id="2827236"/>
    <lineage>
        <taxon>Bacteria</taxon>
        <taxon>Pseudomonadati</taxon>
        <taxon>Pseudomonadota</taxon>
        <taxon>Alphaproteobacteria</taxon>
        <taxon>Sphingomonadales</taxon>
        <taxon>Sphingosinicellaceae</taxon>
        <taxon>Pacificimonas</taxon>
    </lineage>
</organism>
<dbReference type="InterPro" id="IPR012094">
    <property type="entry name" value="tRNA_Ile_lys_synt"/>
</dbReference>
<accession>A0ABS6SGD6</accession>
<evidence type="ECO:0000313" key="9">
    <source>
        <dbReference type="Proteomes" id="UP000722336"/>
    </source>
</evidence>
<evidence type="ECO:0000256" key="3">
    <source>
        <dbReference type="ARBA" id="ARBA00022741"/>
    </source>
</evidence>
<protein>
    <recommendedName>
        <fullName evidence="6">tRNA(Ile)-lysidine synthase</fullName>
        <ecNumber evidence="6">6.3.4.19</ecNumber>
    </recommendedName>
    <alternativeName>
        <fullName evidence="6">tRNA(Ile)-2-lysyl-cytidine synthase</fullName>
    </alternativeName>
    <alternativeName>
        <fullName evidence="6">tRNA(Ile)-lysidine synthetase</fullName>
    </alternativeName>
</protein>
<dbReference type="Pfam" id="PF01171">
    <property type="entry name" value="ATP_bind_3"/>
    <property type="match status" value="1"/>
</dbReference>
<comment type="catalytic activity">
    <reaction evidence="5 6">
        <text>cytidine(34) in tRNA(Ile2) + L-lysine + ATP = lysidine(34) in tRNA(Ile2) + AMP + diphosphate + H(+)</text>
        <dbReference type="Rhea" id="RHEA:43744"/>
        <dbReference type="Rhea" id="RHEA-COMP:10625"/>
        <dbReference type="Rhea" id="RHEA-COMP:10670"/>
        <dbReference type="ChEBI" id="CHEBI:15378"/>
        <dbReference type="ChEBI" id="CHEBI:30616"/>
        <dbReference type="ChEBI" id="CHEBI:32551"/>
        <dbReference type="ChEBI" id="CHEBI:33019"/>
        <dbReference type="ChEBI" id="CHEBI:82748"/>
        <dbReference type="ChEBI" id="CHEBI:83665"/>
        <dbReference type="ChEBI" id="CHEBI:456215"/>
        <dbReference type="EC" id="6.3.4.19"/>
    </reaction>
</comment>